<reference evidence="1" key="1">
    <citation type="journal article" date="2020" name="Sci. Rep.">
        <title>A novel Asfarvirus-like virus identified as a potential cause of mass mortality of abalone.</title>
        <authorList>
            <person name="Matsuyama T."/>
            <person name="Takano T."/>
            <person name="Nishiki I."/>
            <person name="Fujiwara A."/>
            <person name="Kiryu I."/>
            <person name="Inada M."/>
            <person name="Sakai T."/>
            <person name="Terashima S."/>
            <person name="Matsuura Y."/>
            <person name="Isowa K."/>
            <person name="Nakayasu C."/>
        </authorList>
    </citation>
    <scope>NUCLEOTIDE SEQUENCE</scope>
</reference>
<accession>A0A5K7XX40</accession>
<organism evidence="1">
    <name type="scientific">Abalone asfa-like virus</name>
    <dbReference type="NCBI Taxonomy" id="2839893"/>
    <lineage>
        <taxon>Viruses</taxon>
        <taxon>Varidnaviria</taxon>
        <taxon>Bamfordvirae</taxon>
        <taxon>Nucleocytoviricota</taxon>
        <taxon>Pokkesviricetes</taxon>
        <taxon>Asfuvirales</taxon>
        <taxon>Asfarviridae</taxon>
    </lineage>
</organism>
<sequence>MASSEKFAPSYSLYILAEDGTGCIDVDYTAPEMVLSVYRFLSTPEQIEVWEPKPRTDIKTNYVELVARRLIDDTFILRFKNDRNDTLEIKHISPPGVDPIKDARDRFGFIRQRYPIGRKFNLDFGPTSIMRKYY</sequence>
<name>A0A5K7XX40_9VIRU</name>
<evidence type="ECO:0000313" key="1">
    <source>
        <dbReference type="EMBL" id="BBO53968.1"/>
    </source>
</evidence>
<proteinExistence type="predicted"/>
<dbReference type="EMBL" id="LC506465">
    <property type="protein sequence ID" value="BBO53968.1"/>
    <property type="molecule type" value="Genomic_DNA"/>
</dbReference>
<protein>
    <submittedName>
        <fullName evidence="1">Uncharacterized protein</fullName>
    </submittedName>
</protein>